<keyword evidence="3" id="KW-1185">Reference proteome</keyword>
<dbReference type="RefSeq" id="WP_046766405.1">
    <property type="nucleotide sequence ID" value="NZ_KQ061219.1"/>
</dbReference>
<dbReference type="AlphaFoldDB" id="A0A1H2H006"/>
<dbReference type="Proteomes" id="UP000182977">
    <property type="component" value="Chromosome I"/>
</dbReference>
<dbReference type="OrthoDB" id="975794at2"/>
<dbReference type="EMBL" id="LT629791">
    <property type="protein sequence ID" value="SDU25131.1"/>
    <property type="molecule type" value="Genomic_DNA"/>
</dbReference>
<evidence type="ECO:0008006" key="4">
    <source>
        <dbReference type="Google" id="ProtNLM"/>
    </source>
</evidence>
<gene>
    <name evidence="2" type="ORF">SAMN04488563_0766</name>
</gene>
<evidence type="ECO:0000256" key="1">
    <source>
        <dbReference type="SAM" id="MobiDB-lite"/>
    </source>
</evidence>
<feature type="region of interest" description="Disordered" evidence="1">
    <location>
        <begin position="543"/>
        <end position="564"/>
    </location>
</feature>
<sequence length="629" mass="68735">MRLLHLSAVGPDVPTATLEFAPRLTVVYGASEAGKSYVIEALDYMFGASQLRDIPEAAGYRAMLLGIDFGGDDVVTLARSLRGGPISAFDEDIRSLPDRPGDRQLAAKHRKDATDTISYFLLDRLGVADAKLRKNSRNEVVAMSFRNIAHLVLVDEERMQSRTSPVETGIPATRTVERSALKLLLEGDDDSGLGAGQDPAAFSRVNRAQLEVLDRAITQVRTHLYEAPEQPERLDLFARVNASIQQASASISTGLAERDLIVARRDELQAEQRRQNVRASEAITLFNRFSLLDAQYQADLARLQMVKDAGTLLGYFDAEACVFCGASAEHQQREHAVYETVQLAESVDAETSRTRALRTDLASTLTSIQAAQARAQELSASLGADIAAATDQVDGIARRMLPAQRDLDQLIARRSQLERWLGLWQQVTDLEGLRASVAQEKPLTADPVADGVGVRTGRDFSSDLRRVLVDWGVPRADEAGFRFDAPPDVVLQDRRRADRGKGMRSVLHAGFSIALSEYCLERDLPHPGFVALDTPVLTYRDADAGQSTTSHGDIRPDSEGEGRAHNAEDELMSTTVAQAFYDYLATTHPGQTLVLENQTPPSVDTEGCKILYFTGSAAHGRAGFYPAST</sequence>
<evidence type="ECO:0000313" key="2">
    <source>
        <dbReference type="EMBL" id="SDU25131.1"/>
    </source>
</evidence>
<protein>
    <recommendedName>
        <fullName evidence="4">AAA domain-containing protein</fullName>
    </recommendedName>
</protein>
<feature type="compositionally biased region" description="Basic and acidic residues" evidence="1">
    <location>
        <begin position="552"/>
        <end position="564"/>
    </location>
</feature>
<evidence type="ECO:0000313" key="3">
    <source>
        <dbReference type="Proteomes" id="UP000182977"/>
    </source>
</evidence>
<name>A0A1H2H006_9ACTN</name>
<dbReference type="STRING" id="419479.SAMN04488563_0766"/>
<reference evidence="3" key="1">
    <citation type="submission" date="2016-10" db="EMBL/GenBank/DDBJ databases">
        <authorList>
            <person name="Varghese N."/>
            <person name="Submissions S."/>
        </authorList>
    </citation>
    <scope>NUCLEOTIDE SEQUENCE [LARGE SCALE GENOMIC DNA]</scope>
    <source>
        <strain evidence="3">DSM 45079</strain>
    </source>
</reference>
<proteinExistence type="predicted"/>
<accession>A0A1H2H006</accession>
<organism evidence="2 3">
    <name type="scientific">Jiangella alkaliphila</name>
    <dbReference type="NCBI Taxonomy" id="419479"/>
    <lineage>
        <taxon>Bacteria</taxon>
        <taxon>Bacillati</taxon>
        <taxon>Actinomycetota</taxon>
        <taxon>Actinomycetes</taxon>
        <taxon>Jiangellales</taxon>
        <taxon>Jiangellaceae</taxon>
        <taxon>Jiangella</taxon>
    </lineage>
</organism>